<feature type="domain" description="Cep57 centrosome localisation" evidence="10">
    <location>
        <begin position="75"/>
        <end position="253"/>
    </location>
</feature>
<sequence>MASLYSPTRPSAAYSSYRSPLRPGMYTNYRDRSMVDDTSTVHGEYPPTRPFINTDYTRSPAKPVSALPENDRQGVMGALKSLQDKIRKLELERCMAEGNLKNLASETSRYRDMLQREQMTQDAATATAVSRQSQELESQLTAAESRCNLLEKQLEYMRKMVQNAEKDKEMAVHRHTMLDRRKEEDLQAGLQSQLDKIAELEREHLRLTATQSLAENKIRGLEERLQEEQHQRKLIQERAAELQTAAETNRILLEAVSPQHSRAEDHKPTAKRKKKKTTAKKSTASSQKPPVDPTNHYRLNLNEIPFVAGKAVTPSHALGANVQQVLSLMKKHNPSLCAAARKNGLVRRSTASASSAYTGSSSEEGDLAELMVQLQDEFAQMSFEHQELLKQINEARDYRLREDLERELDHLVARMEAKGDQIARLKKHQENLQELRLKKKKKKPRPQSAPPSQYTTNGSSSGEVQVTTTIKTKGHGAGKIHAVPTAGTRAALNLLKDMRKLQTSLRKDDLSWE</sequence>
<dbReference type="InterPro" id="IPR051756">
    <property type="entry name" value="Centrosomal_MT-associated"/>
</dbReference>
<feature type="region of interest" description="Disordered" evidence="8">
    <location>
        <begin position="1"/>
        <end position="20"/>
    </location>
</feature>
<evidence type="ECO:0000256" key="3">
    <source>
        <dbReference type="ARBA" id="ARBA00022490"/>
    </source>
</evidence>
<evidence type="ECO:0000259" key="10">
    <source>
        <dbReference type="Pfam" id="PF14073"/>
    </source>
</evidence>
<feature type="domain" description="Cep57 centrosome microtubule-binding" evidence="9">
    <location>
        <begin position="360"/>
        <end position="428"/>
    </location>
</feature>
<feature type="region of interest" description="Disordered" evidence="8">
    <location>
        <begin position="254"/>
        <end position="297"/>
    </location>
</feature>
<dbReference type="AlphaFoldDB" id="A0A1S3IYR2"/>
<keyword evidence="11" id="KW-1185">Reference proteome</keyword>
<keyword evidence="4" id="KW-0493">Microtubule</keyword>
<comment type="subcellular location">
    <subcellularLocation>
        <location evidence="1">Cytoplasm</location>
        <location evidence="1">Cytoskeleton</location>
        <location evidence="1">Microtubule organizing center</location>
        <location evidence="1">Centrosome</location>
    </subcellularLocation>
</comment>
<dbReference type="GeneID" id="106168721"/>
<reference evidence="12" key="1">
    <citation type="submission" date="2025-08" db="UniProtKB">
        <authorList>
            <consortium name="RefSeq"/>
        </authorList>
    </citation>
    <scope>IDENTIFICATION</scope>
    <source>
        <tissue evidence="12">Gonads</tissue>
    </source>
</reference>
<gene>
    <name evidence="12" type="primary">LOC106168721</name>
</gene>
<dbReference type="Pfam" id="PF06657">
    <property type="entry name" value="Cep57_MT_bd"/>
    <property type="match status" value="1"/>
</dbReference>
<dbReference type="RefSeq" id="XP_013403342.1">
    <property type="nucleotide sequence ID" value="XM_013547888.1"/>
</dbReference>
<comment type="similarity">
    <text evidence="2">Belongs to the translokin family.</text>
</comment>
<feature type="compositionally biased region" description="Polar residues" evidence="8">
    <location>
        <begin position="450"/>
        <end position="471"/>
    </location>
</feature>
<evidence type="ECO:0000256" key="1">
    <source>
        <dbReference type="ARBA" id="ARBA00004300"/>
    </source>
</evidence>
<keyword evidence="5 7" id="KW-0175">Coiled coil</keyword>
<name>A0A1S3IYR2_LINAN</name>
<evidence type="ECO:0000256" key="6">
    <source>
        <dbReference type="ARBA" id="ARBA00023212"/>
    </source>
</evidence>
<evidence type="ECO:0000256" key="7">
    <source>
        <dbReference type="SAM" id="Coils"/>
    </source>
</evidence>
<feature type="region of interest" description="Disordered" evidence="8">
    <location>
        <begin position="39"/>
        <end position="69"/>
    </location>
</feature>
<dbReference type="GO" id="GO:0008017">
    <property type="term" value="F:microtubule binding"/>
    <property type="evidence" value="ECO:0007669"/>
    <property type="project" value="InterPro"/>
</dbReference>
<evidence type="ECO:0000256" key="8">
    <source>
        <dbReference type="SAM" id="MobiDB-lite"/>
    </source>
</evidence>
<feature type="region of interest" description="Disordered" evidence="8">
    <location>
        <begin position="436"/>
        <end position="482"/>
    </location>
</feature>
<dbReference type="GO" id="GO:0043015">
    <property type="term" value="F:gamma-tubulin binding"/>
    <property type="evidence" value="ECO:0007669"/>
    <property type="project" value="InterPro"/>
</dbReference>
<feature type="compositionally biased region" description="Polar residues" evidence="8">
    <location>
        <begin position="1"/>
        <end position="18"/>
    </location>
</feature>
<evidence type="ECO:0000256" key="4">
    <source>
        <dbReference type="ARBA" id="ARBA00022701"/>
    </source>
</evidence>
<keyword evidence="3" id="KW-0963">Cytoplasm</keyword>
<evidence type="ECO:0000313" key="11">
    <source>
        <dbReference type="Proteomes" id="UP000085678"/>
    </source>
</evidence>
<dbReference type="Pfam" id="PF14073">
    <property type="entry name" value="Cep57_CLD"/>
    <property type="match status" value="1"/>
</dbReference>
<dbReference type="Proteomes" id="UP000085678">
    <property type="component" value="Unplaced"/>
</dbReference>
<dbReference type="GO" id="GO:0005874">
    <property type="term" value="C:microtubule"/>
    <property type="evidence" value="ECO:0007669"/>
    <property type="project" value="UniProtKB-KW"/>
</dbReference>
<dbReference type="PANTHER" id="PTHR19336">
    <property type="entry name" value="UNCHARACTERIZED DUF1167"/>
    <property type="match status" value="1"/>
</dbReference>
<feature type="coiled-coil region" evidence="7">
    <location>
        <begin position="126"/>
        <end position="245"/>
    </location>
</feature>
<evidence type="ECO:0000256" key="5">
    <source>
        <dbReference type="ARBA" id="ARBA00023054"/>
    </source>
</evidence>
<feature type="compositionally biased region" description="Low complexity" evidence="8">
    <location>
        <begin position="280"/>
        <end position="289"/>
    </location>
</feature>
<protein>
    <submittedName>
        <fullName evidence="12">Centrosomal protein of 57 kDa isoform X2</fullName>
    </submittedName>
</protein>
<feature type="compositionally biased region" description="Basic residues" evidence="8">
    <location>
        <begin position="269"/>
        <end position="279"/>
    </location>
</feature>
<organism evidence="11 12">
    <name type="scientific">Lingula anatina</name>
    <name type="common">Brachiopod</name>
    <name type="synonym">Lingula unguis</name>
    <dbReference type="NCBI Taxonomy" id="7574"/>
    <lineage>
        <taxon>Eukaryota</taxon>
        <taxon>Metazoa</taxon>
        <taxon>Spiralia</taxon>
        <taxon>Lophotrochozoa</taxon>
        <taxon>Brachiopoda</taxon>
        <taxon>Linguliformea</taxon>
        <taxon>Lingulata</taxon>
        <taxon>Lingulida</taxon>
        <taxon>Linguloidea</taxon>
        <taxon>Lingulidae</taxon>
        <taxon>Lingula</taxon>
    </lineage>
</organism>
<keyword evidence="6" id="KW-0206">Cytoskeleton</keyword>
<dbReference type="InterPro" id="IPR024957">
    <property type="entry name" value="Cep57_MT-bd_dom"/>
</dbReference>
<evidence type="ECO:0000256" key="2">
    <source>
        <dbReference type="ARBA" id="ARBA00008179"/>
    </source>
</evidence>
<dbReference type="GO" id="GO:0042802">
    <property type="term" value="F:identical protein binding"/>
    <property type="evidence" value="ECO:0007669"/>
    <property type="project" value="InterPro"/>
</dbReference>
<accession>A0A1S3IYR2</accession>
<dbReference type="GO" id="GO:0005813">
    <property type="term" value="C:centrosome"/>
    <property type="evidence" value="ECO:0007669"/>
    <property type="project" value="UniProtKB-SubCell"/>
</dbReference>
<proteinExistence type="inferred from homology"/>
<dbReference type="Gene3D" id="1.20.58.90">
    <property type="match status" value="1"/>
</dbReference>
<dbReference type="PANTHER" id="PTHR19336:SF9">
    <property type="entry name" value="SPINDLE POLE BODY PROTEIN PPC89"/>
    <property type="match status" value="1"/>
</dbReference>
<evidence type="ECO:0000313" key="12">
    <source>
        <dbReference type="RefSeq" id="XP_013403342.1"/>
    </source>
</evidence>
<dbReference type="InterPro" id="IPR025913">
    <property type="entry name" value="Cep57_CLD"/>
</dbReference>
<dbReference type="OrthoDB" id="76453at2759"/>
<evidence type="ECO:0000259" key="9">
    <source>
        <dbReference type="Pfam" id="PF06657"/>
    </source>
</evidence>